<evidence type="ECO:0008006" key="4">
    <source>
        <dbReference type="Google" id="ProtNLM"/>
    </source>
</evidence>
<feature type="transmembrane region" description="Helical" evidence="1">
    <location>
        <begin position="374"/>
        <end position="393"/>
    </location>
</feature>
<dbReference type="PANTHER" id="PTHR10790">
    <property type="entry name" value="TPR-DOMAIN CONTAINING PROTEIN"/>
    <property type="match status" value="1"/>
</dbReference>
<feature type="transmembrane region" description="Helical" evidence="1">
    <location>
        <begin position="478"/>
        <end position="496"/>
    </location>
</feature>
<evidence type="ECO:0000313" key="3">
    <source>
        <dbReference type="Proteomes" id="UP000178851"/>
    </source>
</evidence>
<feature type="transmembrane region" description="Helical" evidence="1">
    <location>
        <begin position="102"/>
        <end position="120"/>
    </location>
</feature>
<gene>
    <name evidence="2" type="ORF">A2627_04600</name>
</gene>
<reference evidence="2 3" key="1">
    <citation type="journal article" date="2016" name="Nat. Commun.">
        <title>Thousands of microbial genomes shed light on interconnected biogeochemical processes in an aquifer system.</title>
        <authorList>
            <person name="Anantharaman K."/>
            <person name="Brown C.T."/>
            <person name="Hug L.A."/>
            <person name="Sharon I."/>
            <person name="Castelle C.J."/>
            <person name="Probst A.J."/>
            <person name="Thomas B.C."/>
            <person name="Singh A."/>
            <person name="Wilkins M.J."/>
            <person name="Karaoz U."/>
            <person name="Brodie E.L."/>
            <person name="Williams K.H."/>
            <person name="Hubbard S.S."/>
            <person name="Banfield J.F."/>
        </authorList>
    </citation>
    <scope>NUCLEOTIDE SEQUENCE [LARGE SCALE GENOMIC DNA]</scope>
</reference>
<feature type="transmembrane region" description="Helical" evidence="1">
    <location>
        <begin position="284"/>
        <end position="303"/>
    </location>
</feature>
<comment type="caution">
    <text evidence="2">The sequence shown here is derived from an EMBL/GenBank/DDBJ whole genome shotgun (WGS) entry which is preliminary data.</text>
</comment>
<dbReference type="PANTHER" id="PTHR10790:SF51">
    <property type="entry name" value="TETRATRICOPEPTIDE REPEAT PROTEIN"/>
    <property type="match status" value="1"/>
</dbReference>
<name>A0A1F7YK16_9BACT</name>
<feature type="transmembrane region" description="Helical" evidence="1">
    <location>
        <begin position="12"/>
        <end position="31"/>
    </location>
</feature>
<dbReference type="NCBIfam" id="TIGR03662">
    <property type="entry name" value="Chlor_Arch_YYY"/>
    <property type="match status" value="1"/>
</dbReference>
<feature type="transmembrane region" description="Helical" evidence="1">
    <location>
        <begin position="315"/>
        <end position="332"/>
    </location>
</feature>
<accession>A0A1F7YK16</accession>
<dbReference type="EMBL" id="MGGI01000003">
    <property type="protein sequence ID" value="OGM27691.1"/>
    <property type="molecule type" value="Genomic_DNA"/>
</dbReference>
<organism evidence="2 3">
    <name type="scientific">Candidatus Woesebacteria bacterium RIFCSPHIGHO2_01_FULL_39_28</name>
    <dbReference type="NCBI Taxonomy" id="1802496"/>
    <lineage>
        <taxon>Bacteria</taxon>
        <taxon>Candidatus Woeseibacteriota</taxon>
    </lineage>
</organism>
<keyword evidence="1" id="KW-0472">Membrane</keyword>
<keyword evidence="1" id="KW-0812">Transmembrane</keyword>
<feature type="transmembrane region" description="Helical" evidence="1">
    <location>
        <begin position="68"/>
        <end position="86"/>
    </location>
</feature>
<feature type="transmembrane region" description="Helical" evidence="1">
    <location>
        <begin position="438"/>
        <end position="458"/>
    </location>
</feature>
<feature type="transmembrane region" description="Helical" evidence="1">
    <location>
        <begin position="503"/>
        <end position="525"/>
    </location>
</feature>
<proteinExistence type="predicted"/>
<dbReference type="Proteomes" id="UP000178851">
    <property type="component" value="Unassembled WGS sequence"/>
</dbReference>
<keyword evidence="1" id="KW-1133">Transmembrane helix</keyword>
<sequence>MFALDFEYIIRWWLFFFLLGFSMFPLVWLIFRRFFDLGIGLAKTFGLLIISYLAYLGAISHILPLTNIALYSIFIFFALANLFIFSKNKKDIVSDLKSKAKIIILQEILFTLGLIFWSYIRAHQPDIRGLEKFMDFGFINSIIRSNSLPPKDMWLAGSSINYYWFGHFMVAIATKLSQIPSYITYNLDLATIMGLTLTGAFSIITTLIHNLSDQISLKKIKIAGIISAILLVFGGNFHTPYYVWKNGRERYWYPDATRFIGYNPDVNDKTIHEFPMYSFVVSDLHAHLINLPVVLLYLALVFSLLTKFKAKEKEFNFWSLGITGFVLGTMFATNTWDFGTYSLLTGITVGFYYLKNKGLNLEAFWEVTKKMFTIEVVAILIAAPFILNFSSIAQGVKPVHSHSPLWQLAILWGFPAILTVIFSGVIYRFRKSIQTSDIFVASLLFSSWILILLPELIYVKDIYVATHYRANTMFKLTYEAFVMFYLTSGYIFVRSATSIKKNLYRFVFIIFTALIFYSVLIYPSFAIKGYYGDLKVYNGLNGESWLNKQYPGEYAAIDWLRKNVVGQPFIVEAQGDSYTDYNVISAYTGLPTIQGWFVHEWLWRGTSDVPAKTSEDVRIIYTSTDVNLIKELLNKYKVEYIIVGTFEREKYQFLDEDRFAKIGTKVFSSANTTIYEFHNSLLVQ</sequence>
<dbReference type="InterPro" id="IPR018746">
    <property type="entry name" value="DUF2298"/>
</dbReference>
<feature type="transmembrane region" description="Helical" evidence="1">
    <location>
        <begin position="43"/>
        <end position="62"/>
    </location>
</feature>
<feature type="transmembrane region" description="Helical" evidence="1">
    <location>
        <begin position="189"/>
        <end position="208"/>
    </location>
</feature>
<feature type="transmembrane region" description="Helical" evidence="1">
    <location>
        <begin position="405"/>
        <end position="426"/>
    </location>
</feature>
<protein>
    <recommendedName>
        <fullName evidence="4">YYY membrane protein</fullName>
    </recommendedName>
</protein>
<dbReference type="Pfam" id="PF10060">
    <property type="entry name" value="DUF2298"/>
    <property type="match status" value="2"/>
</dbReference>
<evidence type="ECO:0000313" key="2">
    <source>
        <dbReference type="EMBL" id="OGM27691.1"/>
    </source>
</evidence>
<feature type="transmembrane region" description="Helical" evidence="1">
    <location>
        <begin position="338"/>
        <end position="354"/>
    </location>
</feature>
<dbReference type="AlphaFoldDB" id="A0A1F7YK16"/>
<evidence type="ECO:0000256" key="1">
    <source>
        <dbReference type="SAM" id="Phobius"/>
    </source>
</evidence>
<feature type="transmembrane region" description="Helical" evidence="1">
    <location>
        <begin position="220"/>
        <end position="244"/>
    </location>
</feature>